<gene>
    <name evidence="1" type="ORF">SMTD_LOCUS2412</name>
</gene>
<sequence>MRNNPNVPIAKAKERIKVENESSEMAMKTLGELTATGIVNVDEADIHISPKNHQFNHLSIERNRKSIKQQNSLNKIILRNRIIFIIILFLILILSILCRLLINLQNYFGIYCVYNNDTFIQITNYNITDNCTVVIP</sequence>
<dbReference type="AlphaFoldDB" id="A0A183NJX6"/>
<name>A0A183NJX6_9TREM</name>
<dbReference type="STRING" id="31246.A0A183NJX6"/>
<reference evidence="1 2" key="1">
    <citation type="submission" date="2018-11" db="EMBL/GenBank/DDBJ databases">
        <authorList>
            <consortium name="Pathogen Informatics"/>
        </authorList>
    </citation>
    <scope>NUCLEOTIDE SEQUENCE [LARGE SCALE GENOMIC DNA]</scope>
    <source>
        <strain>Denwood</strain>
        <strain evidence="2">Zambia</strain>
    </source>
</reference>
<protein>
    <submittedName>
        <fullName evidence="1">Uncharacterized protein</fullName>
    </submittedName>
</protein>
<proteinExistence type="predicted"/>
<accession>A0A183NJX6</accession>
<evidence type="ECO:0000313" key="1">
    <source>
        <dbReference type="EMBL" id="VDO86828.1"/>
    </source>
</evidence>
<keyword evidence="2" id="KW-1185">Reference proteome</keyword>
<evidence type="ECO:0000313" key="2">
    <source>
        <dbReference type="Proteomes" id="UP000269396"/>
    </source>
</evidence>
<dbReference type="Proteomes" id="UP000269396">
    <property type="component" value="Unassembled WGS sequence"/>
</dbReference>
<dbReference type="EMBL" id="UZAL01003318">
    <property type="protein sequence ID" value="VDO86828.1"/>
    <property type="molecule type" value="Genomic_DNA"/>
</dbReference>
<organism evidence="1 2">
    <name type="scientific">Schistosoma mattheei</name>
    <dbReference type="NCBI Taxonomy" id="31246"/>
    <lineage>
        <taxon>Eukaryota</taxon>
        <taxon>Metazoa</taxon>
        <taxon>Spiralia</taxon>
        <taxon>Lophotrochozoa</taxon>
        <taxon>Platyhelminthes</taxon>
        <taxon>Trematoda</taxon>
        <taxon>Digenea</taxon>
        <taxon>Strigeidida</taxon>
        <taxon>Schistosomatoidea</taxon>
        <taxon>Schistosomatidae</taxon>
        <taxon>Schistosoma</taxon>
    </lineage>
</organism>